<keyword evidence="2" id="KW-0472">Membrane</keyword>
<dbReference type="InterPro" id="IPR018392">
    <property type="entry name" value="LysM"/>
</dbReference>
<dbReference type="Pfam" id="PF01476">
    <property type="entry name" value="LysM"/>
    <property type="match status" value="2"/>
</dbReference>
<proteinExistence type="predicted"/>
<dbReference type="RefSeq" id="WP_167169768.1">
    <property type="nucleotide sequence ID" value="NZ_BAAAOO010000006.1"/>
</dbReference>
<dbReference type="Proteomes" id="UP000749311">
    <property type="component" value="Unassembled WGS sequence"/>
</dbReference>
<dbReference type="SMART" id="SM01043">
    <property type="entry name" value="BTAD"/>
    <property type="match status" value="1"/>
</dbReference>
<name>A0ABX0SI54_9ACTN</name>
<keyword evidence="2" id="KW-0812">Transmembrane</keyword>
<reference evidence="4 5" key="1">
    <citation type="submission" date="2020-02" db="EMBL/GenBank/DDBJ databases">
        <title>Sequencing the genomes of 1000 actinobacteria strains.</title>
        <authorList>
            <person name="Klenk H.-P."/>
        </authorList>
    </citation>
    <scope>NUCLEOTIDE SEQUENCE [LARGE SCALE GENOMIC DNA]</scope>
    <source>
        <strain evidence="4 5">DSM 19609</strain>
    </source>
</reference>
<dbReference type="Gene3D" id="1.25.40.10">
    <property type="entry name" value="Tetratricopeptide repeat domain"/>
    <property type="match status" value="1"/>
</dbReference>
<feature type="domain" description="LysM" evidence="3">
    <location>
        <begin position="222"/>
        <end position="271"/>
    </location>
</feature>
<dbReference type="PANTHER" id="PTHR34700:SF4">
    <property type="entry name" value="PHAGE-LIKE ELEMENT PBSX PROTEIN XKDP"/>
    <property type="match status" value="1"/>
</dbReference>
<dbReference type="InterPro" id="IPR052196">
    <property type="entry name" value="Bact_Kbp"/>
</dbReference>
<organism evidence="4 5">
    <name type="scientific">Brooklawnia cerclae</name>
    <dbReference type="NCBI Taxonomy" id="349934"/>
    <lineage>
        <taxon>Bacteria</taxon>
        <taxon>Bacillati</taxon>
        <taxon>Actinomycetota</taxon>
        <taxon>Actinomycetes</taxon>
        <taxon>Propionibacteriales</taxon>
        <taxon>Propionibacteriaceae</taxon>
        <taxon>Brooklawnia</taxon>
    </lineage>
</organism>
<comment type="caution">
    <text evidence="4">The sequence shown here is derived from an EMBL/GenBank/DDBJ whole genome shotgun (WGS) entry which is preliminary data.</text>
</comment>
<dbReference type="SMART" id="SM00257">
    <property type="entry name" value="LysM"/>
    <property type="match status" value="2"/>
</dbReference>
<accession>A0ABX0SI54</accession>
<protein>
    <submittedName>
        <fullName evidence="4">LysM repeat protein</fullName>
    </submittedName>
</protein>
<dbReference type="InterPro" id="IPR005158">
    <property type="entry name" value="BTAD"/>
</dbReference>
<dbReference type="Gene3D" id="3.10.350.10">
    <property type="entry name" value="LysM domain"/>
    <property type="match status" value="2"/>
</dbReference>
<evidence type="ECO:0000313" key="5">
    <source>
        <dbReference type="Proteomes" id="UP000749311"/>
    </source>
</evidence>
<dbReference type="InterPro" id="IPR036779">
    <property type="entry name" value="LysM_dom_sf"/>
</dbReference>
<dbReference type="SUPFAM" id="SSF54106">
    <property type="entry name" value="LysM domain"/>
    <property type="match status" value="1"/>
</dbReference>
<feature type="transmembrane region" description="Helical" evidence="2">
    <location>
        <begin position="98"/>
        <end position="120"/>
    </location>
</feature>
<evidence type="ECO:0000256" key="1">
    <source>
        <dbReference type="SAM" id="MobiDB-lite"/>
    </source>
</evidence>
<feature type="region of interest" description="Disordered" evidence="1">
    <location>
        <begin position="143"/>
        <end position="162"/>
    </location>
</feature>
<evidence type="ECO:0000256" key="2">
    <source>
        <dbReference type="SAM" id="Phobius"/>
    </source>
</evidence>
<evidence type="ECO:0000259" key="3">
    <source>
        <dbReference type="PROSITE" id="PS51782"/>
    </source>
</evidence>
<gene>
    <name evidence="4" type="ORF">FB473_002775</name>
</gene>
<feature type="transmembrane region" description="Helical" evidence="2">
    <location>
        <begin position="12"/>
        <end position="34"/>
    </location>
</feature>
<dbReference type="PROSITE" id="PS51782">
    <property type="entry name" value="LYSM"/>
    <property type="match status" value="2"/>
</dbReference>
<dbReference type="PANTHER" id="PTHR34700">
    <property type="entry name" value="POTASSIUM BINDING PROTEIN KBP"/>
    <property type="match status" value="1"/>
</dbReference>
<feature type="compositionally biased region" description="Acidic residues" evidence="1">
    <location>
        <begin position="275"/>
        <end position="285"/>
    </location>
</feature>
<dbReference type="EMBL" id="JAAMOZ010000002">
    <property type="protein sequence ID" value="NIH58083.1"/>
    <property type="molecule type" value="Genomic_DNA"/>
</dbReference>
<feature type="domain" description="LysM" evidence="3">
    <location>
        <begin position="161"/>
        <end position="211"/>
    </location>
</feature>
<dbReference type="InterPro" id="IPR011990">
    <property type="entry name" value="TPR-like_helical_dom_sf"/>
</dbReference>
<keyword evidence="2" id="KW-1133">Transmembrane helix</keyword>
<dbReference type="CDD" id="cd00118">
    <property type="entry name" value="LysM"/>
    <property type="match status" value="2"/>
</dbReference>
<keyword evidence="5" id="KW-1185">Reference proteome</keyword>
<feature type="region of interest" description="Disordered" evidence="1">
    <location>
        <begin position="268"/>
        <end position="317"/>
    </location>
</feature>
<feature type="transmembrane region" description="Helical" evidence="2">
    <location>
        <begin position="54"/>
        <end position="77"/>
    </location>
</feature>
<evidence type="ECO:0000313" key="4">
    <source>
        <dbReference type="EMBL" id="NIH58083.1"/>
    </source>
</evidence>
<sequence>MNAARVTAVARALAAALVVAAVVVGGPLALVRFGRLGALLGFDWGAVWVTRDDGSLVLGVITLVGWGAWALATLSLISEVVAVATRERHRPRLPGAGLFAPASAVLVTAIIGLVAGQVIVPARAHAQDPADDAGTPAATTVASAAARPSEASDPMRNPTTRTHLVQPGDDLWSLAERYFGDGTRWRQIAEVNDTVLIEGTDLLQPGMVLAIPAGVADPPDDGAVTVQSGDTLSGLAETYLGEAGRWPELAAVNGDQVLDPDRIDTGWQLRLPEDTATDGPDEEQAAPESRYAPTDDGEPVEQCPVPVDPASAPDGPVIEVSSPEAGADLLPAVAATAAIGSVLAGGLIGQFRWRRRQQQASRPLGRRLPPIPPGSEPIRGALEQLAASADPVTSSATVVELGERPGGGPDGVVRSDLEGSVVTAVLGDDGDDIAMASAIALQLACTGDGNTAVIAAGAEFGWMTSLDEPRVVIRENIDDGMRELGACVARRLASLPPGATAAGLRSDPQLAEAWAPQVFIFATPPGSPLPAGMREAGVACVVCGEVPGAGTVVSIGDDLAECLGVVGRFSPRLVPPPARRALAEIFEAANASELPPAPWWSETSGTEEPTPLPLPIAHRPGDLEESSVSPLAESSHPVLHLLGPVRLTGTRGPLPARAVKQCQEYCAWLLEHPGSSAPAMTQSLLVAEGTRRSNMSRLRAWLGSAPDGTAYLPDAYSGRISLHPAVTSDWETLQLLVGGGVNRTGDAALVQALSVVRGAPLADAAPGQWHWAEQLRADMTALVRDIGVVLARHAMASGDSDLAAWAVERAQLAAPDDELLLGLRIRMADAAGDRAEVDHLVMHLTRRARTLGVDLADETVVLLQQVVEGRARLRA</sequence>